<proteinExistence type="predicted"/>
<reference evidence="1 2" key="1">
    <citation type="journal article" date="2013" name="Genome Announc.">
        <title>Draft Genome Sequence of Winogradskyella psychrotolerans RS-3T, Isolated from the Marine Transect of Kongsfjorden, Ny-Alesund, Svalbard, Arctic Ocean.</title>
        <authorList>
            <person name="Kumar Pinnaka A."/>
            <person name="Ara S."/>
            <person name="Singh A."/>
            <person name="Shivaji S."/>
        </authorList>
    </citation>
    <scope>NUCLEOTIDE SEQUENCE [LARGE SCALE GENOMIC DNA]</scope>
    <source>
        <strain evidence="1 2">RS-3</strain>
    </source>
</reference>
<dbReference type="EMBL" id="ATMR01000094">
    <property type="protein sequence ID" value="EPR73252.1"/>
    <property type="molecule type" value="Genomic_DNA"/>
</dbReference>
<keyword evidence="2" id="KW-1185">Reference proteome</keyword>
<sequence>MDKNNKLITSIYSSQFLNGDWYVHPRTAQLYIYLYYQIKDA</sequence>
<evidence type="ECO:0000313" key="2">
    <source>
        <dbReference type="Proteomes" id="UP000014962"/>
    </source>
</evidence>
<comment type="caution">
    <text evidence="1">The sequence shown here is derived from an EMBL/GenBank/DDBJ whole genome shotgun (WGS) entry which is preliminary data.</text>
</comment>
<evidence type="ECO:0000313" key="1">
    <source>
        <dbReference type="EMBL" id="EPR73252.1"/>
    </source>
</evidence>
<organism evidence="1 2">
    <name type="scientific">Winogradskyella psychrotolerans RS-3</name>
    <dbReference type="NCBI Taxonomy" id="641526"/>
    <lineage>
        <taxon>Bacteria</taxon>
        <taxon>Pseudomonadati</taxon>
        <taxon>Bacteroidota</taxon>
        <taxon>Flavobacteriia</taxon>
        <taxon>Flavobacteriales</taxon>
        <taxon>Flavobacteriaceae</taxon>
        <taxon>Winogradskyella</taxon>
    </lineage>
</organism>
<dbReference type="AlphaFoldDB" id="S7VV77"/>
<accession>S7VV77</accession>
<protein>
    <submittedName>
        <fullName evidence="1">Uncharacterized protein</fullName>
    </submittedName>
</protein>
<dbReference type="Proteomes" id="UP000014962">
    <property type="component" value="Unassembled WGS sequence"/>
</dbReference>
<name>S7VV77_9FLAO</name>
<gene>
    <name evidence="1" type="ORF">ADIWIN_1683</name>
</gene>